<dbReference type="Gene3D" id="3.40.50.1360">
    <property type="match status" value="1"/>
</dbReference>
<accession>A0A1M6NT46</accession>
<dbReference type="InterPro" id="IPR036388">
    <property type="entry name" value="WH-like_DNA-bd_sf"/>
</dbReference>
<dbReference type="Gene3D" id="1.10.10.10">
    <property type="entry name" value="Winged helix-like DNA-binding domain superfamily/Winged helix DNA-binding domain"/>
    <property type="match status" value="1"/>
</dbReference>
<dbReference type="EMBL" id="FRAD01000011">
    <property type="protein sequence ID" value="SHJ98923.1"/>
    <property type="molecule type" value="Genomic_DNA"/>
</dbReference>
<organism evidence="7 8">
    <name type="scientific">Hathewaya proteolytica DSM 3090</name>
    <dbReference type="NCBI Taxonomy" id="1121331"/>
    <lineage>
        <taxon>Bacteria</taxon>
        <taxon>Bacillati</taxon>
        <taxon>Bacillota</taxon>
        <taxon>Clostridia</taxon>
        <taxon>Eubacteriales</taxon>
        <taxon>Clostridiaceae</taxon>
        <taxon>Hathewaya</taxon>
    </lineage>
</organism>
<evidence type="ECO:0000313" key="7">
    <source>
        <dbReference type="EMBL" id="SHJ98923.1"/>
    </source>
</evidence>
<keyword evidence="8" id="KW-1185">Reference proteome</keyword>
<dbReference type="Proteomes" id="UP000183952">
    <property type="component" value="Unassembled WGS sequence"/>
</dbReference>
<evidence type="ECO:0000256" key="2">
    <source>
        <dbReference type="ARBA" id="ARBA00023015"/>
    </source>
</evidence>
<proteinExistence type="inferred from homology"/>
<dbReference type="PANTHER" id="PTHR34294:SF5">
    <property type="entry name" value="CENTRAL GLYCOLYTIC GENES REGULATOR"/>
    <property type="match status" value="1"/>
</dbReference>
<keyword evidence="3" id="KW-0238">DNA-binding</keyword>
<dbReference type="GO" id="GO:0030246">
    <property type="term" value="F:carbohydrate binding"/>
    <property type="evidence" value="ECO:0007669"/>
    <property type="project" value="InterPro"/>
</dbReference>
<dbReference type="InterPro" id="IPR051054">
    <property type="entry name" value="SorC_transcr_regulators"/>
</dbReference>
<evidence type="ECO:0000256" key="4">
    <source>
        <dbReference type="ARBA" id="ARBA00023163"/>
    </source>
</evidence>
<dbReference type="GO" id="GO:0003677">
    <property type="term" value="F:DNA binding"/>
    <property type="evidence" value="ECO:0007669"/>
    <property type="project" value="UniProtKB-KW"/>
</dbReference>
<dbReference type="OrthoDB" id="9793820at2"/>
<dbReference type="InterPro" id="IPR037171">
    <property type="entry name" value="NagB/RpiA_transferase-like"/>
</dbReference>
<comment type="similarity">
    <text evidence="1">Belongs to the SorC transcriptional regulatory family.</text>
</comment>
<dbReference type="PANTHER" id="PTHR34294">
    <property type="entry name" value="TRANSCRIPTIONAL REGULATOR-RELATED"/>
    <property type="match status" value="1"/>
</dbReference>
<gene>
    <name evidence="7" type="ORF">SAMN02745248_01481</name>
</gene>
<evidence type="ECO:0000259" key="5">
    <source>
        <dbReference type="Pfam" id="PF04198"/>
    </source>
</evidence>
<dbReference type="SUPFAM" id="SSF100950">
    <property type="entry name" value="NagB/RpiA/CoA transferase-like"/>
    <property type="match status" value="1"/>
</dbReference>
<evidence type="ECO:0000256" key="3">
    <source>
        <dbReference type="ARBA" id="ARBA00023125"/>
    </source>
</evidence>
<dbReference type="RefSeq" id="WP_072903451.1">
    <property type="nucleotide sequence ID" value="NZ_FRAD01000011.1"/>
</dbReference>
<feature type="domain" description="CggR N-terminal DNA binding" evidence="6">
    <location>
        <begin position="17"/>
        <end position="86"/>
    </location>
</feature>
<reference evidence="7 8" key="1">
    <citation type="submission" date="2016-11" db="EMBL/GenBank/DDBJ databases">
        <authorList>
            <person name="Jaros S."/>
            <person name="Januszkiewicz K."/>
            <person name="Wedrychowicz H."/>
        </authorList>
    </citation>
    <scope>NUCLEOTIDE SEQUENCE [LARGE SCALE GENOMIC DNA]</scope>
    <source>
        <strain evidence="7 8">DSM 3090</strain>
    </source>
</reference>
<dbReference type="InterPro" id="IPR048715">
    <property type="entry name" value="CggR_N"/>
</dbReference>
<dbReference type="SUPFAM" id="SSF46785">
    <property type="entry name" value="Winged helix' DNA-binding domain"/>
    <property type="match status" value="1"/>
</dbReference>
<protein>
    <submittedName>
        <fullName evidence="7">Central glycolytic genes regulator</fullName>
    </submittedName>
</protein>
<sequence>MEIIRLEQEIVPELKEILQRRFMILQKIKYNGPIGRRMLSTSLNIGERIIRNEVEILKELKLISVKSEGVSITDRGQNVLLYLQNYIHESKGLGKLEESIKQSLGIKEVHIVPSDAVDERFTVKEVGRFASAFLSEIVIEHATIAIAGGSTMRQVVSSCKNSKSFSHVMVVPARGGVGRNVESQANTLAAQLAEKFNGNYKLLHVPDNLSQAALKALMEDENISEIVKIIKNADILLYGIGEAENMAYKRGASQQVIKEIMAKGAVGEALGNYYDINGNVVYHHTTMGINHDDCCKIRYAIAVACGVNKSKAIVGAIRNKKNNILITDENTACEIFKLLS</sequence>
<feature type="domain" description="Sugar-binding" evidence="5">
    <location>
        <begin position="92"/>
        <end position="335"/>
    </location>
</feature>
<dbReference type="AlphaFoldDB" id="A0A1M6NT46"/>
<keyword evidence="4" id="KW-0804">Transcription</keyword>
<evidence type="ECO:0000313" key="8">
    <source>
        <dbReference type="Proteomes" id="UP000183952"/>
    </source>
</evidence>
<evidence type="ECO:0000259" key="6">
    <source>
        <dbReference type="Pfam" id="PF21715"/>
    </source>
</evidence>
<evidence type="ECO:0000256" key="1">
    <source>
        <dbReference type="ARBA" id="ARBA00010466"/>
    </source>
</evidence>
<dbReference type="Pfam" id="PF04198">
    <property type="entry name" value="Sugar-bind"/>
    <property type="match status" value="1"/>
</dbReference>
<dbReference type="InterPro" id="IPR036390">
    <property type="entry name" value="WH_DNA-bd_sf"/>
</dbReference>
<name>A0A1M6NT46_9CLOT</name>
<dbReference type="STRING" id="1121331.SAMN02745248_01481"/>
<keyword evidence="2" id="KW-0805">Transcription regulation</keyword>
<dbReference type="InterPro" id="IPR007324">
    <property type="entry name" value="Sugar-bd_dom_put"/>
</dbReference>
<dbReference type="Pfam" id="PF21715">
    <property type="entry name" value="CggR_N"/>
    <property type="match status" value="1"/>
</dbReference>